<evidence type="ECO:0000256" key="1">
    <source>
        <dbReference type="SAM" id="Phobius"/>
    </source>
</evidence>
<reference evidence="2 3" key="1">
    <citation type="submission" date="2019-04" db="EMBL/GenBank/DDBJ databases">
        <title>High contiguity whole genome sequence and gene annotation resource for two Venturia nashicola isolates.</title>
        <authorList>
            <person name="Prokchorchik M."/>
            <person name="Won K."/>
            <person name="Lee Y."/>
            <person name="Choi E.D."/>
            <person name="Segonzac C."/>
            <person name="Sohn K.H."/>
        </authorList>
    </citation>
    <scope>NUCLEOTIDE SEQUENCE [LARGE SCALE GENOMIC DNA]</scope>
    <source>
        <strain evidence="2 3">PRI2</strain>
    </source>
</reference>
<evidence type="ECO:0000313" key="3">
    <source>
        <dbReference type="Proteomes" id="UP000298493"/>
    </source>
</evidence>
<gene>
    <name evidence="2" type="ORF">E6O75_ATG03712</name>
</gene>
<comment type="caution">
    <text evidence="2">The sequence shown here is derived from an EMBL/GenBank/DDBJ whole genome shotgun (WGS) entry which is preliminary data.</text>
</comment>
<dbReference type="AlphaFoldDB" id="A0A4Z1PEF5"/>
<dbReference type="EMBL" id="SNSC02000003">
    <property type="protein sequence ID" value="TID25849.1"/>
    <property type="molecule type" value="Genomic_DNA"/>
</dbReference>
<dbReference type="InterPro" id="IPR021838">
    <property type="entry name" value="DUF3431"/>
</dbReference>
<keyword evidence="1" id="KW-1133">Transmembrane helix</keyword>
<organism evidence="2 3">
    <name type="scientific">Venturia nashicola</name>
    <dbReference type="NCBI Taxonomy" id="86259"/>
    <lineage>
        <taxon>Eukaryota</taxon>
        <taxon>Fungi</taxon>
        <taxon>Dikarya</taxon>
        <taxon>Ascomycota</taxon>
        <taxon>Pezizomycotina</taxon>
        <taxon>Dothideomycetes</taxon>
        <taxon>Pleosporomycetidae</taxon>
        <taxon>Venturiales</taxon>
        <taxon>Venturiaceae</taxon>
        <taxon>Venturia</taxon>
    </lineage>
</organism>
<dbReference type="PANTHER" id="PTHR37490:SF3">
    <property type="entry name" value="DUF3431 DOMAIN CONTAINING PROTEIN"/>
    <property type="match status" value="1"/>
</dbReference>
<evidence type="ECO:0000313" key="2">
    <source>
        <dbReference type="EMBL" id="TID25849.1"/>
    </source>
</evidence>
<dbReference type="PANTHER" id="PTHR37490">
    <property type="entry name" value="EXPRESSED PROTEIN"/>
    <property type="match status" value="1"/>
</dbReference>
<dbReference type="STRING" id="86259.A0A4Z1PEF5"/>
<keyword evidence="1" id="KW-0812">Transmembrane</keyword>
<name>A0A4Z1PEF5_9PEZI</name>
<proteinExistence type="predicted"/>
<accession>A0A4Z1PEF5</accession>
<keyword evidence="3" id="KW-1185">Reference proteome</keyword>
<keyword evidence="1" id="KW-0472">Membrane</keyword>
<dbReference type="Pfam" id="PF11913">
    <property type="entry name" value="DUF3431"/>
    <property type="match status" value="1"/>
</dbReference>
<feature type="transmembrane region" description="Helical" evidence="1">
    <location>
        <begin position="74"/>
        <end position="92"/>
    </location>
</feature>
<dbReference type="Proteomes" id="UP000298493">
    <property type="component" value="Unassembled WGS sequence"/>
</dbReference>
<sequence length="429" mass="47364">MKSSFPQLEKINGQDIAWYCLRAVEAYQAQVRFSAAISGLVTSKLNGPLSPKPPPPSPTSLLPLLAMRRSTRKALRHVLLFLLTISLVIYLTSPTTPRSTKTFPWAKVQYITTSTSLPPARGKCPHLTSMSKPALVVASVEADDKDWLTPLSKKYHTCIYTADGPLNPKSGFLQIPKNKGNEAMAYLTFIIDNYSSIPRAGVVFIHGSRFAWHNDHARYDNLALLRDLNLERAVGEGSGYHNLRCDWSLSTCPTDVKAQGSLENKVQAVLVPYDNRAVSDSLLPKALGRIFGNGVVKMASSDVLKSQCCAQFVVSRESILQHEKEEYVALRQWLLDEGSGAAPANNKYAGRILSYVWHILFLSREKVGVPGEGLSLESLNREACPSAEECYCRIYGRCGLEGCKKGSCRGQYSLPKNLKVPENQRETGS</sequence>
<protein>
    <submittedName>
        <fullName evidence="2">Uncharacterized protein</fullName>
    </submittedName>
</protein>